<accession>A0A2C5XFT7</accession>
<keyword evidence="4" id="KW-1185">Reference proteome</keyword>
<feature type="coiled-coil region" evidence="1">
    <location>
        <begin position="152"/>
        <end position="193"/>
    </location>
</feature>
<dbReference type="EMBL" id="NJEU01001757">
    <property type="protein sequence ID" value="PHH61038.1"/>
    <property type="molecule type" value="Genomic_DNA"/>
</dbReference>
<feature type="compositionally biased region" description="Basic and acidic residues" evidence="2">
    <location>
        <begin position="356"/>
        <end position="377"/>
    </location>
</feature>
<evidence type="ECO:0000313" key="4">
    <source>
        <dbReference type="Proteomes" id="UP000224854"/>
    </source>
</evidence>
<feature type="compositionally biased region" description="Basic and acidic residues" evidence="2">
    <location>
        <begin position="395"/>
        <end position="408"/>
    </location>
</feature>
<proteinExistence type="predicted"/>
<feature type="compositionally biased region" description="Polar residues" evidence="2">
    <location>
        <begin position="409"/>
        <end position="423"/>
    </location>
</feature>
<evidence type="ECO:0000256" key="1">
    <source>
        <dbReference type="SAM" id="Coils"/>
    </source>
</evidence>
<dbReference type="Proteomes" id="UP000224854">
    <property type="component" value="Unassembled WGS sequence"/>
</dbReference>
<dbReference type="AlphaFoldDB" id="A0A2C5XFT7"/>
<reference evidence="3 4" key="1">
    <citation type="submission" date="2017-06" db="EMBL/GenBank/DDBJ databases">
        <title>Ant-infecting Ophiocordyceps genomes reveal a high diversity of potential behavioral manipulation genes and a possible major role for enterotoxins.</title>
        <authorList>
            <person name="De Bekker C."/>
            <person name="Evans H.C."/>
            <person name="Brachmann A."/>
            <person name="Hughes D.P."/>
        </authorList>
    </citation>
    <scope>NUCLEOTIDE SEQUENCE [LARGE SCALE GENOMIC DNA]</scope>
    <source>
        <strain evidence="3 4">1348a</strain>
    </source>
</reference>
<feature type="region of interest" description="Disordered" evidence="2">
    <location>
        <begin position="356"/>
        <end position="469"/>
    </location>
</feature>
<name>A0A2C5XFT7_9HYPO</name>
<evidence type="ECO:0000256" key="2">
    <source>
        <dbReference type="SAM" id="MobiDB-lite"/>
    </source>
</evidence>
<sequence>MRILLDSNFQDDLNKCLNYHDEFKNTPVAEQMHTIMRMSEKIARFVQQFQSQYGAIFLTNTTSPGVMGKYQDHVSVMCHCAKVLTSTMANRAGAWEKELENASTEAKYDSEEVFEQIQRIEEDQRIRKREEMARDERQKQREEEIKRLEWDLEFKHASIDAAEKKVKKAEEKVQQAEARVQKTEKDIKIEVERRVEAVREETIREAAEIVLRELAEEEIEDAHHGPSHSAAPTSAEELTSPRSVTPRSLGRISAGARKAKEKIAELRKENRNIVYEKGQLEERLQEGKAKQEVWNKTEREYKRQIKLKQTQIDRKQIDIQALQANMQAKEKGYDALQEKYMADREKLEQAYNALRDQVDSDEAKRILAARKRQDEKQANTNKASAPPRGSPPQTRQKDPDAPQLHDRSTSASPQLAADSNFSLANELGEDWETFGTSSLVDEPLDVPLGDGGPRSYSQPRLLDTIYKPG</sequence>
<evidence type="ECO:0000313" key="3">
    <source>
        <dbReference type="EMBL" id="PHH61038.1"/>
    </source>
</evidence>
<comment type="caution">
    <text evidence="3">The sequence shown here is derived from an EMBL/GenBank/DDBJ whole genome shotgun (WGS) entry which is preliminary data.</text>
</comment>
<feature type="compositionally biased region" description="Polar residues" evidence="2">
    <location>
        <begin position="230"/>
        <end position="246"/>
    </location>
</feature>
<protein>
    <submittedName>
        <fullName evidence="3">Uncharacterized protein</fullName>
    </submittedName>
</protein>
<organism evidence="3 4">
    <name type="scientific">Ophiocordyceps australis</name>
    <dbReference type="NCBI Taxonomy" id="1399860"/>
    <lineage>
        <taxon>Eukaryota</taxon>
        <taxon>Fungi</taxon>
        <taxon>Dikarya</taxon>
        <taxon>Ascomycota</taxon>
        <taxon>Pezizomycotina</taxon>
        <taxon>Sordariomycetes</taxon>
        <taxon>Hypocreomycetidae</taxon>
        <taxon>Hypocreales</taxon>
        <taxon>Ophiocordycipitaceae</taxon>
        <taxon>Ophiocordyceps</taxon>
    </lineage>
</organism>
<keyword evidence="1" id="KW-0175">Coiled coil</keyword>
<feature type="region of interest" description="Disordered" evidence="2">
    <location>
        <begin position="218"/>
        <end position="260"/>
    </location>
</feature>
<gene>
    <name evidence="3" type="ORF">CDD82_2190</name>
</gene>